<comment type="caution">
    <text evidence="2">The sequence shown here is derived from an EMBL/GenBank/DDBJ whole genome shotgun (WGS) entry which is preliminary data.</text>
</comment>
<name>A0A7W6BTT3_9HYPH</name>
<dbReference type="InterPro" id="IPR013762">
    <property type="entry name" value="Integrase-like_cat_sf"/>
</dbReference>
<proteinExistence type="predicted"/>
<dbReference type="SUPFAM" id="SSF56349">
    <property type="entry name" value="DNA breaking-rejoining enzymes"/>
    <property type="match status" value="1"/>
</dbReference>
<organism evidence="2 3">
    <name type="scientific">Aureimonas phyllosphaerae</name>
    <dbReference type="NCBI Taxonomy" id="1166078"/>
    <lineage>
        <taxon>Bacteria</taxon>
        <taxon>Pseudomonadati</taxon>
        <taxon>Pseudomonadota</taxon>
        <taxon>Alphaproteobacteria</taxon>
        <taxon>Hyphomicrobiales</taxon>
        <taxon>Aurantimonadaceae</taxon>
        <taxon>Aureimonas</taxon>
    </lineage>
</organism>
<gene>
    <name evidence="2" type="ORF">GGR05_004063</name>
</gene>
<dbReference type="AlphaFoldDB" id="A0A7W6BTT3"/>
<dbReference type="InterPro" id="IPR011010">
    <property type="entry name" value="DNA_brk_join_enz"/>
</dbReference>
<dbReference type="RefSeq" id="WP_244546093.1">
    <property type="nucleotide sequence ID" value="NZ_FOOA01000025.1"/>
</dbReference>
<evidence type="ECO:0000313" key="2">
    <source>
        <dbReference type="EMBL" id="MBB3937894.1"/>
    </source>
</evidence>
<accession>A0A7W6BTT3</accession>
<reference evidence="2 3" key="1">
    <citation type="submission" date="2020-08" db="EMBL/GenBank/DDBJ databases">
        <title>Genomic Encyclopedia of Type Strains, Phase IV (KMG-IV): sequencing the most valuable type-strain genomes for metagenomic binning, comparative biology and taxonomic classification.</title>
        <authorList>
            <person name="Goeker M."/>
        </authorList>
    </citation>
    <scope>NUCLEOTIDE SEQUENCE [LARGE SCALE GENOMIC DNA]</scope>
    <source>
        <strain evidence="2 3">DSM 25024</strain>
    </source>
</reference>
<evidence type="ECO:0008006" key="4">
    <source>
        <dbReference type="Google" id="ProtNLM"/>
    </source>
</evidence>
<dbReference type="Gene3D" id="1.10.443.10">
    <property type="entry name" value="Intergrase catalytic core"/>
    <property type="match status" value="1"/>
</dbReference>
<evidence type="ECO:0000313" key="3">
    <source>
        <dbReference type="Proteomes" id="UP000531216"/>
    </source>
</evidence>
<protein>
    <recommendedName>
        <fullName evidence="4">Phage integrase family protein</fullName>
    </recommendedName>
</protein>
<dbReference type="GO" id="GO:0015074">
    <property type="term" value="P:DNA integration"/>
    <property type="evidence" value="ECO:0007669"/>
    <property type="project" value="InterPro"/>
</dbReference>
<keyword evidence="1" id="KW-0233">DNA recombination</keyword>
<dbReference type="GO" id="GO:0003677">
    <property type="term" value="F:DNA binding"/>
    <property type="evidence" value="ECO:0007669"/>
    <property type="project" value="InterPro"/>
</dbReference>
<dbReference type="Proteomes" id="UP000531216">
    <property type="component" value="Unassembled WGS sequence"/>
</dbReference>
<keyword evidence="3" id="KW-1185">Reference proteome</keyword>
<dbReference type="EMBL" id="JACIDO010000013">
    <property type="protein sequence ID" value="MBB3937894.1"/>
    <property type="molecule type" value="Genomic_DNA"/>
</dbReference>
<evidence type="ECO:0000256" key="1">
    <source>
        <dbReference type="ARBA" id="ARBA00023172"/>
    </source>
</evidence>
<dbReference type="GO" id="GO:0006310">
    <property type="term" value="P:DNA recombination"/>
    <property type="evidence" value="ECO:0007669"/>
    <property type="project" value="UniProtKB-KW"/>
</dbReference>
<sequence length="406" mass="45703">MKQDIPGLQRRKRANGQALYWVARAISRRSEGYQTPTIRIHATDETEIAALCARYTAEFLEWLSDKDDPRPCRFEGTIKALTTLYRKNPDSPYHDLKPNSRAMYDESLDLLEKTVGDRQLARLNGNDFRRWYKKLREPAPPKKDGDPVGPERIRRAFKAMQLLRIAVKFGVTVDVKECVRLATILSNMRFESPGAREVFVTFEQSAAIIAKAIELGRPSIAIAQALQFDLTLRQIDVIGRWDKCERGASGIISRGRRWSGGLVWSEIDAEGILRKKTTKTGQEAVHDTKAYPLVAQCLDLVAADKRIGPVIINETTGLPYRYRNFYQMWRAIATKAGVPVTVWNRDSRAGGVTEGSDAGVDLETLRHHANHSQASTTAIYSRKTLEKTRTVAAIRVAARNKPETPA</sequence>